<evidence type="ECO:0000313" key="4">
    <source>
        <dbReference type="EMBL" id="PKC05551.1"/>
    </source>
</evidence>
<dbReference type="Proteomes" id="UP000232722">
    <property type="component" value="Unassembled WGS sequence"/>
</dbReference>
<comment type="caution">
    <text evidence="4">The sequence shown here is derived from an EMBL/GenBank/DDBJ whole genome shotgun (WGS) entry which is preliminary data.</text>
</comment>
<evidence type="ECO:0000313" key="6">
    <source>
        <dbReference type="Proteomes" id="UP000232688"/>
    </source>
</evidence>
<dbReference type="InterPro" id="IPR029058">
    <property type="entry name" value="AB_hydrolase_fold"/>
</dbReference>
<dbReference type="EMBL" id="LLXH01001218">
    <property type="protein sequence ID" value="PKC60000.1"/>
    <property type="molecule type" value="Genomic_DNA"/>
</dbReference>
<dbReference type="EMBL" id="CAGKOT010000032">
    <property type="protein sequence ID" value="CAB5373989.1"/>
    <property type="molecule type" value="Genomic_DNA"/>
</dbReference>
<evidence type="ECO:0000313" key="5">
    <source>
        <dbReference type="EMBL" id="PKC60000.1"/>
    </source>
</evidence>
<reference evidence="5 6" key="4">
    <citation type="submission" date="2017-10" db="EMBL/GenBank/DDBJ databases">
        <title>Genome analyses suggest a sexual origin of heterokaryosis in a supposedly ancient asexual fungus.</title>
        <authorList>
            <person name="Corradi N."/>
            <person name="Sedzielewska K."/>
            <person name="Noel J."/>
            <person name="Charron P."/>
            <person name="Farinelli L."/>
            <person name="Marton T."/>
            <person name="Kruger M."/>
            <person name="Pelin A."/>
            <person name="Brachmann A."/>
            <person name="Corradi N."/>
        </authorList>
    </citation>
    <scope>NUCLEOTIDE SEQUENCE [LARGE SCALE GENOMIC DNA]</scope>
    <source>
        <strain evidence="5 6">A1</strain>
    </source>
</reference>
<dbReference type="VEuPathDB" id="FungiDB:FUN_018732"/>
<dbReference type="OrthoDB" id="442243at2759"/>
<dbReference type="PANTHER" id="PTHR47842:SF1">
    <property type="entry name" value="DUF676 DOMAIN-CONTAINING PROTEIN"/>
    <property type="match status" value="1"/>
</dbReference>
<organism evidence="4 7">
    <name type="scientific">Rhizophagus irregularis</name>
    <dbReference type="NCBI Taxonomy" id="588596"/>
    <lineage>
        <taxon>Eukaryota</taxon>
        <taxon>Fungi</taxon>
        <taxon>Fungi incertae sedis</taxon>
        <taxon>Mucoromycota</taxon>
        <taxon>Glomeromycotina</taxon>
        <taxon>Glomeromycetes</taxon>
        <taxon>Glomerales</taxon>
        <taxon>Glomeraceae</taxon>
        <taxon>Rhizophagus</taxon>
    </lineage>
</organism>
<evidence type="ECO:0000313" key="7">
    <source>
        <dbReference type="Proteomes" id="UP000232722"/>
    </source>
</evidence>
<dbReference type="PANTHER" id="PTHR47842">
    <property type="entry name" value="EXPRESSED PROTEIN"/>
    <property type="match status" value="1"/>
</dbReference>
<dbReference type="SUPFAM" id="SSF53474">
    <property type="entry name" value="alpha/beta-Hydrolases"/>
    <property type="match status" value="1"/>
</dbReference>
<name>A0A2I1F7Y2_9GLOM</name>
<reference evidence="5 6" key="3">
    <citation type="submission" date="2017-10" db="EMBL/GenBank/DDBJ databases">
        <title>Extensive intraspecific genome diversity in a model arbuscular mycorrhizal fungus.</title>
        <authorList>
            <person name="Chen E.C.H."/>
            <person name="Morin E."/>
            <person name="Baudet D."/>
            <person name="Noel J."/>
            <person name="Ndikumana S."/>
            <person name="Charron P."/>
            <person name="St-Onge C."/>
            <person name="Giorgi J."/>
            <person name="Grigoriev I.V."/>
            <person name="Roux C."/>
            <person name="Martin F.M."/>
            <person name="Corradi N."/>
        </authorList>
    </citation>
    <scope>NUCLEOTIDE SEQUENCE [LARGE SCALE GENOMIC DNA]</scope>
    <source>
        <strain evidence="5 6">A1</strain>
    </source>
</reference>
<evidence type="ECO:0000256" key="1">
    <source>
        <dbReference type="ARBA" id="ARBA00007920"/>
    </source>
</evidence>
<feature type="domain" description="DUF676" evidence="2">
    <location>
        <begin position="12"/>
        <end position="152"/>
    </location>
</feature>
<dbReference type="AlphaFoldDB" id="A0A2I1F7Y2"/>
<evidence type="ECO:0000259" key="2">
    <source>
        <dbReference type="Pfam" id="PF05057"/>
    </source>
</evidence>
<reference evidence="4 7" key="2">
    <citation type="submission" date="2017-09" db="EMBL/GenBank/DDBJ databases">
        <title>Extensive intraspecific genome diversity in a model arbuscular mycorrhizal fungus.</title>
        <authorList>
            <person name="Chen E.C."/>
            <person name="Morin E."/>
            <person name="Beaudet D."/>
            <person name="Noel J."/>
            <person name="Ndikumana S."/>
            <person name="Charron P."/>
            <person name="St-Onge C."/>
            <person name="Giorgi J."/>
            <person name="Grigoriev I.V."/>
            <person name="Roux C."/>
            <person name="Martin F.M."/>
            <person name="Corradi N."/>
        </authorList>
    </citation>
    <scope>NUCLEOTIDE SEQUENCE [LARGE SCALE GENOMIC DNA]</scope>
    <source>
        <strain evidence="4 7">A5</strain>
    </source>
</reference>
<proteinExistence type="inferred from homology"/>
<dbReference type="Proteomes" id="UP000684084">
    <property type="component" value="Unassembled WGS sequence"/>
</dbReference>
<reference evidence="3" key="5">
    <citation type="submission" date="2020-05" db="EMBL/GenBank/DDBJ databases">
        <authorList>
            <person name="Rincon C."/>
            <person name="Sanders R I."/>
            <person name="Robbins C."/>
            <person name="Chaturvedi A."/>
        </authorList>
    </citation>
    <scope>NUCLEOTIDE SEQUENCE</scope>
    <source>
        <strain evidence="3">CHB12</strain>
    </source>
</reference>
<comment type="similarity">
    <text evidence="1">Belongs to the putative lipase ROG1 family.</text>
</comment>
<dbReference type="InterPro" id="IPR007751">
    <property type="entry name" value="DUF676_lipase-like"/>
</dbReference>
<dbReference type="Pfam" id="PF05057">
    <property type="entry name" value="DUF676"/>
    <property type="match status" value="1"/>
</dbReference>
<dbReference type="SMR" id="A0A2I1F7Y2"/>
<sequence>MSVTTPTNYHKLLLIFIHGFKGDDHTFKDFPVRLQYALTETIQSVEAEPLIYPRYETRGDLKKAVEMFCLWLEGVVEEKEKQISGNGDVWVCLVGHSMGGILAAEAILKYKNQTETRPPKIIGLLAFDTPYFGVDNNVFTKAALARANKVKQSVTGSYTFLSSAASAGGFFSSSKTNTKAVETVENPPTSPSSGWGKWGLAAVAGFAGVAAAGAAAYYNKDLVNQGTDYLGSHFEFVGVLFNPTELVERVNNLIKLDNCLFHCYYTEIPPAGQYKETRTFIKLPPSDVKTYFSALTSMNEDEIEAHISIFNPNQTNGLDNVALKEITEIVNKFEKLLPKKKLI</sequence>
<reference evidence="4 7" key="1">
    <citation type="submission" date="2016-04" db="EMBL/GenBank/DDBJ databases">
        <title>Genome analyses suggest a sexual origin of heterokaryosis in a supposedly ancient asexual fungus.</title>
        <authorList>
            <person name="Ropars J."/>
            <person name="Sedzielewska K."/>
            <person name="Noel J."/>
            <person name="Charron P."/>
            <person name="Farinelli L."/>
            <person name="Marton T."/>
            <person name="Kruger M."/>
            <person name="Pelin A."/>
            <person name="Brachmann A."/>
            <person name="Corradi N."/>
        </authorList>
    </citation>
    <scope>NUCLEOTIDE SEQUENCE [LARGE SCALE GENOMIC DNA]</scope>
    <source>
        <strain evidence="4 7">A5</strain>
    </source>
</reference>
<dbReference type="EMBL" id="LLXJ01000866">
    <property type="protein sequence ID" value="PKC05551.1"/>
    <property type="molecule type" value="Genomic_DNA"/>
</dbReference>
<dbReference type="Gene3D" id="3.40.50.1820">
    <property type="entry name" value="alpha/beta hydrolase"/>
    <property type="match status" value="1"/>
</dbReference>
<accession>A0A2I1F7Y2</accession>
<dbReference type="Proteomes" id="UP000232688">
    <property type="component" value="Unassembled WGS sequence"/>
</dbReference>
<dbReference type="VEuPathDB" id="FungiDB:RhiirFUN_015163"/>
<evidence type="ECO:0000313" key="3">
    <source>
        <dbReference type="EMBL" id="CAB5373989.1"/>
    </source>
</evidence>
<protein>
    <recommendedName>
        <fullName evidence="2">DUF676 domain-containing protein</fullName>
    </recommendedName>
</protein>
<dbReference type="VEuPathDB" id="FungiDB:RhiirA1_426380"/>
<gene>
    <name evidence="3" type="ORF">CHRIB12_LOCUS14274</name>
    <name evidence="5" type="ORF">RhiirA1_426380</name>
    <name evidence="4" type="ORF">RhiirA5_315100</name>
</gene>